<dbReference type="GO" id="GO:0006457">
    <property type="term" value="P:protein folding"/>
    <property type="evidence" value="ECO:0007669"/>
    <property type="project" value="InterPro"/>
</dbReference>
<sequence length="106" mass="12027">MELLPLGDNLILEITEKNQSVGKIIGISKNVQRTGEFSLGDTVFTSEFGGIKFEYKGKLLLWVTKREILGKCQENLLVTHSSFMKSLETYFENQIRRSLDSELAVL</sequence>
<dbReference type="Gene3D" id="2.30.33.40">
    <property type="entry name" value="GroES chaperonin"/>
    <property type="match status" value="1"/>
</dbReference>
<name>A0A8S5L6M5_9CAUD</name>
<accession>A0A8S5L6M5</accession>
<evidence type="ECO:0000313" key="1">
    <source>
        <dbReference type="EMBL" id="DAD65415.1"/>
    </source>
</evidence>
<protein>
    <submittedName>
        <fullName evidence="1">Chaperonin</fullName>
    </submittedName>
</protein>
<dbReference type="SUPFAM" id="SSF50129">
    <property type="entry name" value="GroES-like"/>
    <property type="match status" value="1"/>
</dbReference>
<proteinExistence type="predicted"/>
<dbReference type="InterPro" id="IPR011032">
    <property type="entry name" value="GroES-like_sf"/>
</dbReference>
<dbReference type="InterPro" id="IPR037124">
    <property type="entry name" value="Chaperonin_GroES_sf"/>
</dbReference>
<organism evidence="1">
    <name type="scientific">Myoviridae sp. ctA4D8</name>
    <dbReference type="NCBI Taxonomy" id="2823535"/>
    <lineage>
        <taxon>Viruses</taxon>
        <taxon>Duplodnaviria</taxon>
        <taxon>Heunggongvirae</taxon>
        <taxon>Uroviricota</taxon>
        <taxon>Caudoviricetes</taxon>
    </lineage>
</organism>
<dbReference type="EMBL" id="BK014643">
    <property type="protein sequence ID" value="DAD65415.1"/>
    <property type="molecule type" value="Genomic_DNA"/>
</dbReference>
<reference evidence="1" key="1">
    <citation type="journal article" date="2021" name="Proc. Natl. Acad. Sci. U.S.A.">
        <title>A Catalog of Tens of Thousands of Viruses from Human Metagenomes Reveals Hidden Associations with Chronic Diseases.</title>
        <authorList>
            <person name="Tisza M.J."/>
            <person name="Buck C.B."/>
        </authorList>
    </citation>
    <scope>NUCLEOTIDE SEQUENCE</scope>
    <source>
        <strain evidence="1">CtA4D8</strain>
    </source>
</reference>